<accession>A0ABR0A400</accession>
<protein>
    <submittedName>
        <fullName evidence="1">Uncharacterized protein</fullName>
    </submittedName>
</protein>
<dbReference type="EMBL" id="JAOYFB010000036">
    <property type="protein sequence ID" value="KAK4019690.1"/>
    <property type="molecule type" value="Genomic_DNA"/>
</dbReference>
<keyword evidence="2" id="KW-1185">Reference proteome</keyword>
<gene>
    <name evidence="1" type="ORF">OUZ56_001702</name>
</gene>
<sequence>MEGCDVSRKLLFHARRSEGTDRSSLNNVVDENFVSVLMDDGSTSSTGLISLSVNKILSVRLFAYGALLLPELTQNLVLVLLWIYRWCPTAVGVIRVAINDETIVSVLMDDGSTSSTGLILLSDNEICSRNSLVGTKSGESVMHPEKLCDFFVESNSSVNSAMADLEIFIASLGMFRILHKLECLCHKTARLTRKPITQSKSAFNLDYAV</sequence>
<proteinExistence type="predicted"/>
<comment type="caution">
    <text evidence="1">The sequence shown here is derived from an EMBL/GenBank/DDBJ whole genome shotgun (WGS) entry which is preliminary data.</text>
</comment>
<name>A0ABR0A400_9CRUS</name>
<evidence type="ECO:0000313" key="2">
    <source>
        <dbReference type="Proteomes" id="UP001234178"/>
    </source>
</evidence>
<dbReference type="Proteomes" id="UP001234178">
    <property type="component" value="Unassembled WGS sequence"/>
</dbReference>
<evidence type="ECO:0000313" key="1">
    <source>
        <dbReference type="EMBL" id="KAK4019690.1"/>
    </source>
</evidence>
<organism evidence="1 2">
    <name type="scientific">Daphnia magna</name>
    <dbReference type="NCBI Taxonomy" id="35525"/>
    <lineage>
        <taxon>Eukaryota</taxon>
        <taxon>Metazoa</taxon>
        <taxon>Ecdysozoa</taxon>
        <taxon>Arthropoda</taxon>
        <taxon>Crustacea</taxon>
        <taxon>Branchiopoda</taxon>
        <taxon>Diplostraca</taxon>
        <taxon>Cladocera</taxon>
        <taxon>Anomopoda</taxon>
        <taxon>Daphniidae</taxon>
        <taxon>Daphnia</taxon>
    </lineage>
</organism>
<reference evidence="1 2" key="1">
    <citation type="journal article" date="2023" name="Nucleic Acids Res.">
        <title>The hologenome of Daphnia magna reveals possible DNA methylation and microbiome-mediated evolution of the host genome.</title>
        <authorList>
            <person name="Chaturvedi A."/>
            <person name="Li X."/>
            <person name="Dhandapani V."/>
            <person name="Marshall H."/>
            <person name="Kissane S."/>
            <person name="Cuenca-Cambronero M."/>
            <person name="Asole G."/>
            <person name="Calvet F."/>
            <person name="Ruiz-Romero M."/>
            <person name="Marangio P."/>
            <person name="Guigo R."/>
            <person name="Rago D."/>
            <person name="Mirbahai L."/>
            <person name="Eastwood N."/>
            <person name="Colbourne J.K."/>
            <person name="Zhou J."/>
            <person name="Mallon E."/>
            <person name="Orsini L."/>
        </authorList>
    </citation>
    <scope>NUCLEOTIDE SEQUENCE [LARGE SCALE GENOMIC DNA]</scope>
    <source>
        <strain evidence="1">LRV0_1</strain>
    </source>
</reference>